<dbReference type="AlphaFoldDB" id="A0A327Z3E6"/>
<dbReference type="SUPFAM" id="SSF49464">
    <property type="entry name" value="Carboxypeptidase regulatory domain-like"/>
    <property type="match status" value="2"/>
</dbReference>
<evidence type="ECO:0000256" key="2">
    <source>
        <dbReference type="ARBA" id="ARBA00012595"/>
    </source>
</evidence>
<dbReference type="EC" id="3.2.1.1" evidence="2"/>
<organism evidence="6 7">
    <name type="scientific">Actinoplanes lutulentus</name>
    <dbReference type="NCBI Taxonomy" id="1287878"/>
    <lineage>
        <taxon>Bacteria</taxon>
        <taxon>Bacillati</taxon>
        <taxon>Actinomycetota</taxon>
        <taxon>Actinomycetes</taxon>
        <taxon>Micromonosporales</taxon>
        <taxon>Micromonosporaceae</taxon>
        <taxon>Actinoplanes</taxon>
    </lineage>
</organism>
<dbReference type="RefSeq" id="WP_111652719.1">
    <property type="nucleotide sequence ID" value="NZ_JACHWI010000013.1"/>
</dbReference>
<evidence type="ECO:0000256" key="4">
    <source>
        <dbReference type="ARBA" id="ARBA00030238"/>
    </source>
</evidence>
<gene>
    <name evidence="6" type="ORF">B0I29_11767</name>
</gene>
<dbReference type="GO" id="GO:0004180">
    <property type="term" value="F:carboxypeptidase activity"/>
    <property type="evidence" value="ECO:0007669"/>
    <property type="project" value="UniProtKB-KW"/>
</dbReference>
<keyword evidence="3 5" id="KW-0732">Signal</keyword>
<dbReference type="Gene3D" id="2.60.40.1120">
    <property type="entry name" value="Carboxypeptidase-like, regulatory domain"/>
    <property type="match status" value="3"/>
</dbReference>
<dbReference type="OrthoDB" id="3632511at2"/>
<keyword evidence="6" id="KW-0121">Carboxypeptidase</keyword>
<dbReference type="PANTHER" id="PTHR23303">
    <property type="entry name" value="CARBOXYPEPTIDASE REGULATORY REGION-CONTAINING"/>
    <property type="match status" value="1"/>
</dbReference>
<keyword evidence="7" id="KW-1185">Reference proteome</keyword>
<evidence type="ECO:0000256" key="1">
    <source>
        <dbReference type="ARBA" id="ARBA00000548"/>
    </source>
</evidence>
<dbReference type="GO" id="GO:0030246">
    <property type="term" value="F:carbohydrate binding"/>
    <property type="evidence" value="ECO:0007669"/>
    <property type="project" value="InterPro"/>
</dbReference>
<feature type="chain" id="PRO_5016272283" description="alpha-amylase" evidence="5">
    <location>
        <begin position="30"/>
        <end position="790"/>
    </location>
</feature>
<name>A0A327Z3E6_9ACTN</name>
<comment type="catalytic activity">
    <reaction evidence="1">
        <text>Endohydrolysis of (1-&gt;4)-alpha-D-glucosidic linkages in polysaccharides containing three or more (1-&gt;4)-alpha-linked D-glucose units.</text>
        <dbReference type="EC" id="3.2.1.1"/>
    </reaction>
</comment>
<dbReference type="InterPro" id="IPR051417">
    <property type="entry name" value="SDr/BOS_complex"/>
</dbReference>
<dbReference type="Pfam" id="PF13620">
    <property type="entry name" value="CarboxypepD_reg"/>
    <property type="match status" value="4"/>
</dbReference>
<dbReference type="InterPro" id="IPR008969">
    <property type="entry name" value="CarboxyPept-like_regulatory"/>
</dbReference>
<dbReference type="GO" id="GO:0004556">
    <property type="term" value="F:alpha-amylase activity"/>
    <property type="evidence" value="ECO:0007669"/>
    <property type="project" value="UniProtKB-EC"/>
</dbReference>
<dbReference type="GO" id="GO:0005975">
    <property type="term" value="P:carbohydrate metabolic process"/>
    <property type="evidence" value="ECO:0007669"/>
    <property type="project" value="UniProtKB-ARBA"/>
</dbReference>
<evidence type="ECO:0000256" key="3">
    <source>
        <dbReference type="ARBA" id="ARBA00022729"/>
    </source>
</evidence>
<sequence length="790" mass="81734">MGRSRLVRAGSAIAAGLLAAAALSAPASAAGGGTIQGTFTSAADAPIANAGVVAWSADQEWLTSTVTDAAGRYRLDEVTAGGVRLQFDDQGRVQWAPGARHSEAAALHSLAEGGTLTVDERQLATGTLQGRFAEASGAGAQAEVTVVGNDPGVSSRQSVSTDAAGAWSVEALPGSYKVSFRWGSSEQWAVRQTSDTDAKAVTVTAGRTTSLDEQKLATGTAGGRITDAAGAPLTGAYVSLSRDDMPVGSAFTADDGSYSFGEVLPGTDYTVSFSVNGGARQYVPGATVRERAQRFTIVAGRLTTIDDRLLEVATMSGRLAGTDGSSPLAGYHVMVELAGSGSPTYTTTGDDGRWRLSGVYPGDYRVAFISPDYQREQYAYGQGSPAGADLITVAPGASVTVDDTWVPGATLVVKAVDAATGAPVKNICVWVFAPRDGRGCSDSSQVTVENQPAGEFPVSVSPAGGSNYLPEYHRRVRLVPGKTTTVTVPLTQGGTVAITTIARATGAAVRDTCFLLKQIGDGSLGDSYGACSDAAGKSITQAIAAGTYELFAIAPTGYGHQWVGSRSGTGDQRAAARIVVKAGRTVTAPKVLLDPPGTITGVVSDATGKPLPGAEVAYSAETGGVTSWSTETDAQGRYRINKLGPYGWPLLFSSAGHPREWSGHQGNRFQAKLVPVVAGGNTTYNFRTAIPARLRGTVTVPSAPRATWRIHAKNAVTGDEMASFDSSSADDGGGYSMPLIGGQRVRISWSFYGDSVPWTEGWHDNATDFGSATRVNIPAYGSRRADLVLR</sequence>
<dbReference type="PANTHER" id="PTHR23303:SF14">
    <property type="entry name" value="BOS COMPLEX SUBUNIT NOMO1-RELATED"/>
    <property type="match status" value="1"/>
</dbReference>
<dbReference type="SUPFAM" id="SSF49452">
    <property type="entry name" value="Starch-binding domain-like"/>
    <property type="match status" value="2"/>
</dbReference>
<comment type="caution">
    <text evidence="6">The sequence shown here is derived from an EMBL/GenBank/DDBJ whole genome shotgun (WGS) entry which is preliminary data.</text>
</comment>
<dbReference type="InterPro" id="IPR013784">
    <property type="entry name" value="Carb-bd-like_fold"/>
</dbReference>
<feature type="signal peptide" evidence="5">
    <location>
        <begin position="1"/>
        <end position="29"/>
    </location>
</feature>
<proteinExistence type="predicted"/>
<evidence type="ECO:0000313" key="6">
    <source>
        <dbReference type="EMBL" id="RAK29741.1"/>
    </source>
</evidence>
<dbReference type="Proteomes" id="UP000249341">
    <property type="component" value="Unassembled WGS sequence"/>
</dbReference>
<protein>
    <recommendedName>
        <fullName evidence="2">alpha-amylase</fullName>
        <ecNumber evidence="2">3.2.1.1</ecNumber>
    </recommendedName>
    <alternativeName>
        <fullName evidence="4">1,4-alpha-D-glucan glucanohydrolase</fullName>
    </alternativeName>
</protein>
<dbReference type="InterPro" id="IPR013783">
    <property type="entry name" value="Ig-like_fold"/>
</dbReference>
<evidence type="ECO:0000313" key="7">
    <source>
        <dbReference type="Proteomes" id="UP000249341"/>
    </source>
</evidence>
<evidence type="ECO:0000256" key="5">
    <source>
        <dbReference type="SAM" id="SignalP"/>
    </source>
</evidence>
<keyword evidence="6" id="KW-0645">Protease</keyword>
<reference evidence="6 7" key="1">
    <citation type="submission" date="2018-06" db="EMBL/GenBank/DDBJ databases">
        <title>Genomic Encyclopedia of Type Strains, Phase III (KMG-III): the genomes of soil and plant-associated and newly described type strains.</title>
        <authorList>
            <person name="Whitman W."/>
        </authorList>
    </citation>
    <scope>NUCLEOTIDE SEQUENCE [LARGE SCALE GENOMIC DNA]</scope>
    <source>
        <strain evidence="6 7">CGMCC 4.7090</strain>
    </source>
</reference>
<dbReference type="EMBL" id="QLMJ01000017">
    <property type="protein sequence ID" value="RAK29741.1"/>
    <property type="molecule type" value="Genomic_DNA"/>
</dbReference>
<dbReference type="Gene3D" id="2.60.40.10">
    <property type="entry name" value="Immunoglobulins"/>
    <property type="match status" value="1"/>
</dbReference>
<keyword evidence="6" id="KW-0378">Hydrolase</keyword>
<accession>A0A327Z3E6</accession>